<evidence type="ECO:0000259" key="9">
    <source>
        <dbReference type="Pfam" id="PF02771"/>
    </source>
</evidence>
<dbReference type="Proteomes" id="UP000182063">
    <property type="component" value="Chromosome"/>
</dbReference>
<evidence type="ECO:0000256" key="6">
    <source>
        <dbReference type="RuleBase" id="RU362125"/>
    </source>
</evidence>
<dbReference type="InterPro" id="IPR052161">
    <property type="entry name" value="Mycobact_Acyl-CoA_DH"/>
</dbReference>
<dbReference type="Pfam" id="PF02770">
    <property type="entry name" value="Acyl-CoA_dh_M"/>
    <property type="match status" value="1"/>
</dbReference>
<dbReference type="Gene3D" id="2.40.110.10">
    <property type="entry name" value="Butyryl-CoA Dehydrogenase, subunit A, domain 2"/>
    <property type="match status" value="1"/>
</dbReference>
<evidence type="ECO:0000256" key="3">
    <source>
        <dbReference type="ARBA" id="ARBA00022630"/>
    </source>
</evidence>
<dbReference type="Pfam" id="PF02771">
    <property type="entry name" value="Acyl-CoA_dh_N"/>
    <property type="match status" value="1"/>
</dbReference>
<name>A0A1L3ZUT6_9SPHN</name>
<evidence type="ECO:0000256" key="1">
    <source>
        <dbReference type="ARBA" id="ARBA00001974"/>
    </source>
</evidence>
<reference evidence="11" key="1">
    <citation type="submission" date="2016-11" db="EMBL/GenBank/DDBJ databases">
        <title>Complete Genome Sequence of alachlor-degrading Sphingomonas sp. strain JJ-A5.</title>
        <authorList>
            <person name="Lee H."/>
            <person name="Ka J.-O."/>
        </authorList>
    </citation>
    <scope>NUCLEOTIDE SEQUENCE [LARGE SCALE GENOMIC DNA]</scope>
    <source>
        <strain evidence="11">JJ-A5</strain>
    </source>
</reference>
<evidence type="ECO:0000256" key="2">
    <source>
        <dbReference type="ARBA" id="ARBA00009347"/>
    </source>
</evidence>
<feature type="domain" description="Acyl-CoA dehydrogenase/oxidase N-terminal" evidence="9">
    <location>
        <begin position="6"/>
        <end position="121"/>
    </location>
</feature>
<organism evidence="10 11">
    <name type="scientific">Tardibacter chloracetimidivorans</name>
    <dbReference type="NCBI Taxonomy" id="1921510"/>
    <lineage>
        <taxon>Bacteria</taxon>
        <taxon>Pseudomonadati</taxon>
        <taxon>Pseudomonadota</taxon>
        <taxon>Alphaproteobacteria</taxon>
        <taxon>Sphingomonadales</taxon>
        <taxon>Sphingomonadaceae</taxon>
        <taxon>Tardibacter</taxon>
    </lineage>
</organism>
<dbReference type="Gene3D" id="1.20.140.10">
    <property type="entry name" value="Butyryl-CoA Dehydrogenase, subunit A, domain 3"/>
    <property type="match status" value="1"/>
</dbReference>
<keyword evidence="5 6" id="KW-0560">Oxidoreductase</keyword>
<feature type="domain" description="Acyl-CoA oxidase/dehydrogenase middle" evidence="8">
    <location>
        <begin position="125"/>
        <end position="219"/>
    </location>
</feature>
<evidence type="ECO:0000313" key="11">
    <source>
        <dbReference type="Proteomes" id="UP000182063"/>
    </source>
</evidence>
<proteinExistence type="inferred from homology"/>
<dbReference type="InterPro" id="IPR036250">
    <property type="entry name" value="AcylCo_DH-like_C"/>
</dbReference>
<dbReference type="SUPFAM" id="SSF56645">
    <property type="entry name" value="Acyl-CoA dehydrogenase NM domain-like"/>
    <property type="match status" value="1"/>
</dbReference>
<evidence type="ECO:0000259" key="8">
    <source>
        <dbReference type="Pfam" id="PF02770"/>
    </source>
</evidence>
<evidence type="ECO:0000313" key="10">
    <source>
        <dbReference type="EMBL" id="API59377.1"/>
    </source>
</evidence>
<dbReference type="RefSeq" id="WP_072596928.1">
    <property type="nucleotide sequence ID" value="NZ_CP018221.1"/>
</dbReference>
<feature type="domain" description="Acyl-CoA dehydrogenase/oxidase C-terminal" evidence="7">
    <location>
        <begin position="232"/>
        <end position="389"/>
    </location>
</feature>
<comment type="similarity">
    <text evidence="2 6">Belongs to the acyl-CoA dehydrogenase family.</text>
</comment>
<keyword evidence="3 6" id="KW-0285">Flavoprotein</keyword>
<dbReference type="FunFam" id="2.40.110.10:FF:000011">
    <property type="entry name" value="Acyl-CoA dehydrogenase FadE34"/>
    <property type="match status" value="1"/>
</dbReference>
<dbReference type="PANTHER" id="PTHR43292:SF3">
    <property type="entry name" value="ACYL-COA DEHYDROGENASE FADE29"/>
    <property type="match status" value="1"/>
</dbReference>
<keyword evidence="4 6" id="KW-0274">FAD</keyword>
<comment type="cofactor">
    <cofactor evidence="1 6">
        <name>FAD</name>
        <dbReference type="ChEBI" id="CHEBI:57692"/>
    </cofactor>
</comment>
<dbReference type="EMBL" id="CP018221">
    <property type="protein sequence ID" value="API59377.1"/>
    <property type="molecule type" value="Genomic_DNA"/>
</dbReference>
<dbReference type="InterPro" id="IPR046373">
    <property type="entry name" value="Acyl-CoA_Oxase/DH_mid-dom_sf"/>
</dbReference>
<dbReference type="STRING" id="1921510.BSL82_08695"/>
<dbReference type="PANTHER" id="PTHR43292">
    <property type="entry name" value="ACYL-COA DEHYDROGENASE"/>
    <property type="match status" value="1"/>
</dbReference>
<accession>A0A1L3ZUT6</accession>
<dbReference type="InterPro" id="IPR037069">
    <property type="entry name" value="AcylCoA_DH/ox_N_sf"/>
</dbReference>
<dbReference type="SUPFAM" id="SSF47203">
    <property type="entry name" value="Acyl-CoA dehydrogenase C-terminal domain-like"/>
    <property type="match status" value="1"/>
</dbReference>
<keyword evidence="11" id="KW-1185">Reference proteome</keyword>
<dbReference type="AlphaFoldDB" id="A0A1L3ZUT6"/>
<dbReference type="Pfam" id="PF00441">
    <property type="entry name" value="Acyl-CoA_dh_1"/>
    <property type="match status" value="1"/>
</dbReference>
<dbReference type="InterPro" id="IPR009075">
    <property type="entry name" value="AcylCo_DH/oxidase_C"/>
</dbReference>
<dbReference type="OrthoDB" id="7795946at2"/>
<dbReference type="InterPro" id="IPR013786">
    <property type="entry name" value="AcylCoA_DH/ox_N"/>
</dbReference>
<dbReference type="GO" id="GO:0005886">
    <property type="term" value="C:plasma membrane"/>
    <property type="evidence" value="ECO:0007669"/>
    <property type="project" value="TreeGrafter"/>
</dbReference>
<dbReference type="KEGG" id="sphj:BSL82_08695"/>
<dbReference type="InterPro" id="IPR009100">
    <property type="entry name" value="AcylCoA_DH/oxidase_NM_dom_sf"/>
</dbReference>
<evidence type="ECO:0000256" key="5">
    <source>
        <dbReference type="ARBA" id="ARBA00023002"/>
    </source>
</evidence>
<gene>
    <name evidence="10" type="ORF">BSL82_08695</name>
</gene>
<evidence type="ECO:0000259" key="7">
    <source>
        <dbReference type="Pfam" id="PF00441"/>
    </source>
</evidence>
<protein>
    <submittedName>
        <fullName evidence="10">Acyl-CoA dehydrogenase</fullName>
    </submittedName>
</protein>
<dbReference type="InterPro" id="IPR006091">
    <property type="entry name" value="Acyl-CoA_Oxase/DH_mid-dom"/>
</dbReference>
<dbReference type="GO" id="GO:0016627">
    <property type="term" value="F:oxidoreductase activity, acting on the CH-CH group of donors"/>
    <property type="evidence" value="ECO:0007669"/>
    <property type="project" value="InterPro"/>
</dbReference>
<sequence length="395" mass="44144">MQLAFTPEDEAFREEVRAFLRDHLPPELARKEATGFHLHRSEVDPWHRTLYKKGWVAPNWPKEHGGPGWTPIQKYLFEVEYGLANAPEISLIALGMVGPVICRFGSTEMKKRFLEPILRAEIWFCQGFSEPQAGSDLASVRTRAVKDGGDYIISGQKIWTTSAHMADYMICLARTNDQVKPQAGLSMILVPMDAPGVECRWIPTIDGSHNVNEVFLDDVRVPAANLIGEPDTGWKQAKFLLNNERTHNAYAGMLKRYVRRISGMINRAQSQGLSAAEAAEYRRQVAQLEIDVDALEWSVLRVLASEESPLLGAAASALKIRGSELLLQAGELELAIAGTQMVPRFQPTDSAPNYADASDWVPGKLDQYLYFRASTIFGGTNEIQRGIIWNTLYRG</sequence>
<dbReference type="GO" id="GO:0050660">
    <property type="term" value="F:flavin adenine dinucleotide binding"/>
    <property type="evidence" value="ECO:0007669"/>
    <property type="project" value="InterPro"/>
</dbReference>
<evidence type="ECO:0000256" key="4">
    <source>
        <dbReference type="ARBA" id="ARBA00022827"/>
    </source>
</evidence>
<dbReference type="Gene3D" id="1.10.540.10">
    <property type="entry name" value="Acyl-CoA dehydrogenase/oxidase, N-terminal domain"/>
    <property type="match status" value="1"/>
</dbReference>